<dbReference type="PROSITE" id="PS00194">
    <property type="entry name" value="THIOREDOXIN_1"/>
    <property type="match status" value="1"/>
</dbReference>
<evidence type="ECO:0000313" key="5">
    <source>
        <dbReference type="Proteomes" id="UP000294664"/>
    </source>
</evidence>
<dbReference type="CDD" id="cd02947">
    <property type="entry name" value="TRX_family"/>
    <property type="match status" value="1"/>
</dbReference>
<comment type="caution">
    <text evidence="4">The sequence shown here is derived from an EMBL/GenBank/DDBJ whole genome shotgun (WGS) entry which is preliminary data.</text>
</comment>
<name>A0A4R3M4B7_9HYPH</name>
<evidence type="ECO:0000256" key="2">
    <source>
        <dbReference type="SAM" id="SignalP"/>
    </source>
</evidence>
<feature type="signal peptide" evidence="2">
    <location>
        <begin position="1"/>
        <end position="29"/>
    </location>
</feature>
<dbReference type="InterPro" id="IPR017937">
    <property type="entry name" value="Thioredoxin_CS"/>
</dbReference>
<dbReference type="InterPro" id="IPR013766">
    <property type="entry name" value="Thioredoxin_domain"/>
</dbReference>
<dbReference type="Pfam" id="PF00085">
    <property type="entry name" value="Thioredoxin"/>
    <property type="match status" value="1"/>
</dbReference>
<reference evidence="4 5" key="1">
    <citation type="submission" date="2019-03" db="EMBL/GenBank/DDBJ databases">
        <title>Genomic Encyclopedia of Type Strains, Phase IV (KMG-IV): sequencing the most valuable type-strain genomes for metagenomic binning, comparative biology and taxonomic classification.</title>
        <authorList>
            <person name="Goeker M."/>
        </authorList>
    </citation>
    <scope>NUCLEOTIDE SEQUENCE [LARGE SCALE GENOMIC DNA]</scope>
    <source>
        <strain evidence="4 5">DSM 9035</strain>
    </source>
</reference>
<dbReference type="GO" id="GO:0016853">
    <property type="term" value="F:isomerase activity"/>
    <property type="evidence" value="ECO:0007669"/>
    <property type="project" value="UniProtKB-KW"/>
</dbReference>
<accession>A0A4R3M4B7</accession>
<sequence>MDRPFAVTWAMLGALAAFLTLAPVGRAHAAEVRPYDAASFKGAQASGAPILVEVTAPWCPTCRAQKPILAALAAQPENTSLFIFAVDFDTQKAVVRELGAQSQSTLVAFQGKTETGRSVGDTNPASIAALVRSAVGK</sequence>
<dbReference type="PROSITE" id="PS51352">
    <property type="entry name" value="THIOREDOXIN_2"/>
    <property type="match status" value="1"/>
</dbReference>
<dbReference type="AlphaFoldDB" id="A0A4R3M4B7"/>
<keyword evidence="1" id="KW-0676">Redox-active center</keyword>
<dbReference type="Proteomes" id="UP000294664">
    <property type="component" value="Unassembled WGS sequence"/>
</dbReference>
<organism evidence="4 5">
    <name type="scientific">Aquabacter spiritensis</name>
    <dbReference type="NCBI Taxonomy" id="933073"/>
    <lineage>
        <taxon>Bacteria</taxon>
        <taxon>Pseudomonadati</taxon>
        <taxon>Pseudomonadota</taxon>
        <taxon>Alphaproteobacteria</taxon>
        <taxon>Hyphomicrobiales</taxon>
        <taxon>Xanthobacteraceae</taxon>
        <taxon>Aquabacter</taxon>
    </lineage>
</organism>
<dbReference type="GO" id="GO:0015036">
    <property type="term" value="F:disulfide oxidoreductase activity"/>
    <property type="evidence" value="ECO:0007669"/>
    <property type="project" value="UniProtKB-ARBA"/>
</dbReference>
<keyword evidence="5" id="KW-1185">Reference proteome</keyword>
<proteinExistence type="predicted"/>
<gene>
    <name evidence="4" type="ORF">EDC64_101195</name>
</gene>
<protein>
    <submittedName>
        <fullName evidence="4">Thiol-disulfide isomerase/thioredoxin</fullName>
    </submittedName>
</protein>
<keyword evidence="2" id="KW-0732">Signal</keyword>
<keyword evidence="4" id="KW-0413">Isomerase</keyword>
<dbReference type="Gene3D" id="3.40.30.10">
    <property type="entry name" value="Glutaredoxin"/>
    <property type="match status" value="1"/>
</dbReference>
<evidence type="ECO:0000313" key="4">
    <source>
        <dbReference type="EMBL" id="TCT07676.1"/>
    </source>
</evidence>
<dbReference type="InterPro" id="IPR036249">
    <property type="entry name" value="Thioredoxin-like_sf"/>
</dbReference>
<evidence type="ECO:0000259" key="3">
    <source>
        <dbReference type="PROSITE" id="PS51352"/>
    </source>
</evidence>
<dbReference type="EMBL" id="SMAI01000001">
    <property type="protein sequence ID" value="TCT07676.1"/>
    <property type="molecule type" value="Genomic_DNA"/>
</dbReference>
<feature type="chain" id="PRO_5020760708" evidence="2">
    <location>
        <begin position="30"/>
        <end position="137"/>
    </location>
</feature>
<dbReference type="SUPFAM" id="SSF52833">
    <property type="entry name" value="Thioredoxin-like"/>
    <property type="match status" value="1"/>
</dbReference>
<dbReference type="RefSeq" id="WP_245504476.1">
    <property type="nucleotide sequence ID" value="NZ_SMAI01000001.1"/>
</dbReference>
<feature type="domain" description="Thioredoxin" evidence="3">
    <location>
        <begin position="10"/>
        <end position="136"/>
    </location>
</feature>
<evidence type="ECO:0000256" key="1">
    <source>
        <dbReference type="ARBA" id="ARBA00023284"/>
    </source>
</evidence>